<feature type="compositionally biased region" description="Polar residues" evidence="7">
    <location>
        <begin position="337"/>
        <end position="353"/>
    </location>
</feature>
<keyword evidence="3 5" id="KW-0371">Homeobox</keyword>
<feature type="domain" description="Homeobox" evidence="8">
    <location>
        <begin position="230"/>
        <end position="290"/>
    </location>
</feature>
<feature type="region of interest" description="Disordered" evidence="7">
    <location>
        <begin position="288"/>
        <end position="362"/>
    </location>
</feature>
<dbReference type="GO" id="GO:0005634">
    <property type="term" value="C:nucleus"/>
    <property type="evidence" value="ECO:0007669"/>
    <property type="project" value="UniProtKB-SubCell"/>
</dbReference>
<dbReference type="PRINTS" id="PR00024">
    <property type="entry name" value="HOMEOBOX"/>
</dbReference>
<dbReference type="GO" id="GO:0000981">
    <property type="term" value="F:DNA-binding transcription factor activity, RNA polymerase II-specific"/>
    <property type="evidence" value="ECO:0007669"/>
    <property type="project" value="InterPro"/>
</dbReference>
<dbReference type="GO" id="GO:0007417">
    <property type="term" value="P:central nervous system development"/>
    <property type="evidence" value="ECO:0007669"/>
    <property type="project" value="TreeGrafter"/>
</dbReference>
<dbReference type="PROSITE" id="PS50071">
    <property type="entry name" value="HOMEOBOX_2"/>
    <property type="match status" value="1"/>
</dbReference>
<dbReference type="GO" id="GO:0048812">
    <property type="term" value="P:neuron projection morphogenesis"/>
    <property type="evidence" value="ECO:0007669"/>
    <property type="project" value="TreeGrafter"/>
</dbReference>
<dbReference type="InterPro" id="IPR001356">
    <property type="entry name" value="HD"/>
</dbReference>
<dbReference type="CDD" id="cd00086">
    <property type="entry name" value="homeodomain"/>
    <property type="match status" value="1"/>
</dbReference>
<dbReference type="AlphaFoldDB" id="A0A6M2DKH3"/>
<evidence type="ECO:0000256" key="6">
    <source>
        <dbReference type="RuleBase" id="RU000682"/>
    </source>
</evidence>
<evidence type="ECO:0000256" key="4">
    <source>
        <dbReference type="ARBA" id="ARBA00023242"/>
    </source>
</evidence>
<dbReference type="EMBL" id="GIIL01003097">
    <property type="protein sequence ID" value="NOV46823.1"/>
    <property type="molecule type" value="Transcribed_RNA"/>
</dbReference>
<dbReference type="InterPro" id="IPR009057">
    <property type="entry name" value="Homeodomain-like_sf"/>
</dbReference>
<evidence type="ECO:0000256" key="2">
    <source>
        <dbReference type="ARBA" id="ARBA00023125"/>
    </source>
</evidence>
<accession>A0A6M2DKH3</accession>
<feature type="region of interest" description="Disordered" evidence="7">
    <location>
        <begin position="61"/>
        <end position="114"/>
    </location>
</feature>
<dbReference type="SMART" id="SM00389">
    <property type="entry name" value="HOX"/>
    <property type="match status" value="1"/>
</dbReference>
<dbReference type="Pfam" id="PF00046">
    <property type="entry name" value="Homeodomain"/>
    <property type="match status" value="1"/>
</dbReference>
<reference evidence="9" key="1">
    <citation type="submission" date="2020-03" db="EMBL/GenBank/DDBJ databases">
        <title>Transcriptomic Profiling of the Digestive Tract of the Rat Flea, Xenopsylla cheopis, Following Blood Feeding and Infection with Yersinia pestis.</title>
        <authorList>
            <person name="Bland D.M."/>
            <person name="Martens C.A."/>
            <person name="Virtaneva K."/>
            <person name="Kanakabandi K."/>
            <person name="Long D."/>
            <person name="Rosenke R."/>
            <person name="Saturday G.A."/>
            <person name="Hoyt F.H."/>
            <person name="Bruno D.P."/>
            <person name="Ribeiro J.M.C."/>
            <person name="Hinnebusch J."/>
        </authorList>
    </citation>
    <scope>NUCLEOTIDE SEQUENCE</scope>
</reference>
<comment type="subcellular location">
    <subcellularLocation>
        <location evidence="1 5 6">Nucleus</location>
    </subcellularLocation>
</comment>
<feature type="DNA-binding region" description="Homeobox" evidence="5">
    <location>
        <begin position="232"/>
        <end position="291"/>
    </location>
</feature>
<feature type="region of interest" description="Disordered" evidence="7">
    <location>
        <begin position="1"/>
        <end position="46"/>
    </location>
</feature>
<feature type="compositionally biased region" description="Basic and acidic residues" evidence="7">
    <location>
        <begin position="11"/>
        <end position="20"/>
    </location>
</feature>
<evidence type="ECO:0000256" key="1">
    <source>
        <dbReference type="ARBA" id="ARBA00004123"/>
    </source>
</evidence>
<sequence>MSATPICYTKDSPRSGDETISHLNHLPQQQHHQHQNTLLNLSSSSSPPQKKSFCIEALLASDSTTDDGAPEQPRSVVSHEEDSSDSPPSTNRSYSPPISPGCEDSDPGCYRNPRFVPKPGLMDARMQGVPTAAAVFQPTMYAYPHPHHQQLLTAGAASAFHHPLGEGPPSVGNSPAGNKEHHAVQALRTPQHFGQQYLQHMQLDWLARTGMFYPRLPDLTGCGAEHVLLGKTRRPRTAFTSQQLLELEKQFRQNKYLSRPKRFEVATSLMLTETQVKIWFQNRRMKWKRSKKTQQESKTKESVNQQQHHETEKNRNLHHSPIASKQQPSPASEDINKSIQLQSANKDSASFPSKNEKNLLRQRMLDGSTTDLERQRGISNNYTISDAGADGNINKRGILVHAEDGPMIINGSEMFRPYVV</sequence>
<proteinExistence type="predicted"/>
<keyword evidence="4 5" id="KW-0539">Nucleus</keyword>
<dbReference type="SUPFAM" id="SSF46689">
    <property type="entry name" value="Homeodomain-like"/>
    <property type="match status" value="1"/>
</dbReference>
<feature type="compositionally biased region" description="Low complexity" evidence="7">
    <location>
        <begin position="22"/>
        <end position="46"/>
    </location>
</feature>
<evidence type="ECO:0000256" key="5">
    <source>
        <dbReference type="PROSITE-ProRule" id="PRU00108"/>
    </source>
</evidence>
<dbReference type="PANTHER" id="PTHR24335:SF4">
    <property type="entry name" value="EXTRA-EXTRA"/>
    <property type="match status" value="1"/>
</dbReference>
<dbReference type="GO" id="GO:1990837">
    <property type="term" value="F:sequence-specific double-stranded DNA binding"/>
    <property type="evidence" value="ECO:0007669"/>
    <property type="project" value="TreeGrafter"/>
</dbReference>
<evidence type="ECO:0000313" key="9">
    <source>
        <dbReference type="EMBL" id="NOV46823.1"/>
    </source>
</evidence>
<dbReference type="InterPro" id="IPR017970">
    <property type="entry name" value="Homeobox_CS"/>
</dbReference>
<protein>
    <submittedName>
        <fullName evidence="9">Putative transcription factor zerknullt</fullName>
    </submittedName>
</protein>
<name>A0A6M2DKH3_XENCH</name>
<dbReference type="PROSITE" id="PS00027">
    <property type="entry name" value="HOMEOBOX_1"/>
    <property type="match status" value="1"/>
</dbReference>
<dbReference type="Gene3D" id="1.10.10.60">
    <property type="entry name" value="Homeodomain-like"/>
    <property type="match status" value="1"/>
</dbReference>
<dbReference type="InterPro" id="IPR020479">
    <property type="entry name" value="HD_metazoa"/>
</dbReference>
<evidence type="ECO:0000256" key="7">
    <source>
        <dbReference type="SAM" id="MobiDB-lite"/>
    </source>
</evidence>
<evidence type="ECO:0000259" key="8">
    <source>
        <dbReference type="PROSITE" id="PS50071"/>
    </source>
</evidence>
<keyword evidence="2 5" id="KW-0238">DNA-binding</keyword>
<dbReference type="PANTHER" id="PTHR24335">
    <property type="entry name" value="MOTOR NEURON AND PANCREAS HOMEOBOX PROTEIN"/>
    <property type="match status" value="1"/>
</dbReference>
<feature type="compositionally biased region" description="Basic and acidic residues" evidence="7">
    <location>
        <begin position="293"/>
        <end position="315"/>
    </location>
</feature>
<organism evidence="9">
    <name type="scientific">Xenopsylla cheopis</name>
    <name type="common">Oriental rat flea</name>
    <name type="synonym">Pulex cheopis</name>
    <dbReference type="NCBI Taxonomy" id="163159"/>
    <lineage>
        <taxon>Eukaryota</taxon>
        <taxon>Metazoa</taxon>
        <taxon>Ecdysozoa</taxon>
        <taxon>Arthropoda</taxon>
        <taxon>Hexapoda</taxon>
        <taxon>Insecta</taxon>
        <taxon>Pterygota</taxon>
        <taxon>Neoptera</taxon>
        <taxon>Endopterygota</taxon>
        <taxon>Siphonaptera</taxon>
        <taxon>Pulicidae</taxon>
        <taxon>Xenopsyllinae</taxon>
        <taxon>Xenopsylla</taxon>
    </lineage>
</organism>
<evidence type="ECO:0000256" key="3">
    <source>
        <dbReference type="ARBA" id="ARBA00023155"/>
    </source>
</evidence>
<dbReference type="InterPro" id="IPR042768">
    <property type="entry name" value="MNX1/Ceh-12"/>
</dbReference>